<proteinExistence type="inferred from homology"/>
<keyword evidence="7 8" id="KW-0472">Membrane</keyword>
<keyword evidence="3" id="KW-0813">Transport</keyword>
<feature type="transmembrane region" description="Helical" evidence="8">
    <location>
        <begin position="108"/>
        <end position="127"/>
    </location>
</feature>
<evidence type="ECO:0000313" key="9">
    <source>
        <dbReference type="EMBL" id="TCJ87670.1"/>
    </source>
</evidence>
<evidence type="ECO:0000256" key="7">
    <source>
        <dbReference type="ARBA" id="ARBA00023136"/>
    </source>
</evidence>
<feature type="transmembrane region" description="Helical" evidence="8">
    <location>
        <begin position="36"/>
        <end position="61"/>
    </location>
</feature>
<feature type="transmembrane region" description="Helical" evidence="8">
    <location>
        <begin position="200"/>
        <end position="219"/>
    </location>
</feature>
<dbReference type="OrthoDB" id="5195497at2"/>
<comment type="caution">
    <text evidence="9">The sequence shown here is derived from an EMBL/GenBank/DDBJ whole genome shotgun (WGS) entry which is preliminary data.</text>
</comment>
<keyword evidence="6 8" id="KW-1133">Transmembrane helix</keyword>
<keyword evidence="4 8" id="KW-1003">Cell membrane</keyword>
<comment type="similarity">
    <text evidence="2 8">Belongs to the 4-toluene sulfonate uptake permease (TSUP) (TC 2.A.102) family.</text>
</comment>
<evidence type="ECO:0000256" key="4">
    <source>
        <dbReference type="ARBA" id="ARBA00022475"/>
    </source>
</evidence>
<name>A0A4R1F2K2_9GAMM</name>
<keyword evidence="10" id="KW-1185">Reference proteome</keyword>
<dbReference type="RefSeq" id="WP_131905932.1">
    <property type="nucleotide sequence ID" value="NZ_BAAAFU010000004.1"/>
</dbReference>
<reference evidence="9 10" key="1">
    <citation type="submission" date="2019-03" db="EMBL/GenBank/DDBJ databases">
        <title>Genomic Encyclopedia of Type Strains, Phase IV (KMG-IV): sequencing the most valuable type-strain genomes for metagenomic binning, comparative biology and taxonomic classification.</title>
        <authorList>
            <person name="Goeker M."/>
        </authorList>
    </citation>
    <scope>NUCLEOTIDE SEQUENCE [LARGE SCALE GENOMIC DNA]</scope>
    <source>
        <strain evidence="9 10">DSM 24830</strain>
    </source>
</reference>
<feature type="transmembrane region" description="Helical" evidence="8">
    <location>
        <begin position="12"/>
        <end position="29"/>
    </location>
</feature>
<feature type="transmembrane region" description="Helical" evidence="8">
    <location>
        <begin position="139"/>
        <end position="160"/>
    </location>
</feature>
<evidence type="ECO:0000256" key="3">
    <source>
        <dbReference type="ARBA" id="ARBA00022448"/>
    </source>
</evidence>
<dbReference type="EMBL" id="SMFQ01000003">
    <property type="protein sequence ID" value="TCJ87670.1"/>
    <property type="molecule type" value="Genomic_DNA"/>
</dbReference>
<evidence type="ECO:0000256" key="2">
    <source>
        <dbReference type="ARBA" id="ARBA00009142"/>
    </source>
</evidence>
<dbReference type="Pfam" id="PF01925">
    <property type="entry name" value="TauE"/>
    <property type="match status" value="1"/>
</dbReference>
<evidence type="ECO:0000256" key="1">
    <source>
        <dbReference type="ARBA" id="ARBA00004651"/>
    </source>
</evidence>
<sequence length="253" mass="27405">MFSNLSNTDSFGVMAIFFAIFLGGVLKGATGVGMPIVAIPVITAFYDIRLAVTILVVPNILSNTLQIYKYRNYNLEPKFTRNFAIAGLLGAALGTMMLAYVPIDQLNILMALIVIAYIVLRLTKPVFQLPLERAKKLAWFAGLSGGVLQGALGISGPVSLTFLNAIKLNRSVFIFTISVFFIAMCVAQIPLLIAYGLMNVQTFVVGLLAFIPLFAGLPVGEMIGRRMNAVVFDRVILVLLSVLALKQIIGVML</sequence>
<dbReference type="AlphaFoldDB" id="A0A4R1F2K2"/>
<keyword evidence="5 8" id="KW-0812">Transmembrane</keyword>
<feature type="transmembrane region" description="Helical" evidence="8">
    <location>
        <begin position="172"/>
        <end position="194"/>
    </location>
</feature>
<dbReference type="Proteomes" id="UP000294887">
    <property type="component" value="Unassembled WGS sequence"/>
</dbReference>
<organism evidence="9 10">
    <name type="scientific">Cocleimonas flava</name>
    <dbReference type="NCBI Taxonomy" id="634765"/>
    <lineage>
        <taxon>Bacteria</taxon>
        <taxon>Pseudomonadati</taxon>
        <taxon>Pseudomonadota</taxon>
        <taxon>Gammaproteobacteria</taxon>
        <taxon>Thiotrichales</taxon>
        <taxon>Thiotrichaceae</taxon>
        <taxon>Cocleimonas</taxon>
    </lineage>
</organism>
<feature type="transmembrane region" description="Helical" evidence="8">
    <location>
        <begin position="231"/>
        <end position="249"/>
    </location>
</feature>
<feature type="transmembrane region" description="Helical" evidence="8">
    <location>
        <begin position="81"/>
        <end position="101"/>
    </location>
</feature>
<dbReference type="PANTHER" id="PTHR30269:SF37">
    <property type="entry name" value="MEMBRANE TRANSPORTER PROTEIN"/>
    <property type="match status" value="1"/>
</dbReference>
<dbReference type="InterPro" id="IPR052017">
    <property type="entry name" value="TSUP"/>
</dbReference>
<evidence type="ECO:0000256" key="6">
    <source>
        <dbReference type="ARBA" id="ARBA00022989"/>
    </source>
</evidence>
<evidence type="ECO:0000313" key="10">
    <source>
        <dbReference type="Proteomes" id="UP000294887"/>
    </source>
</evidence>
<dbReference type="GO" id="GO:0005886">
    <property type="term" value="C:plasma membrane"/>
    <property type="evidence" value="ECO:0007669"/>
    <property type="project" value="UniProtKB-SubCell"/>
</dbReference>
<gene>
    <name evidence="9" type="ORF">EV695_2183</name>
</gene>
<evidence type="ECO:0000256" key="5">
    <source>
        <dbReference type="ARBA" id="ARBA00022692"/>
    </source>
</evidence>
<dbReference type="InterPro" id="IPR002781">
    <property type="entry name" value="TM_pro_TauE-like"/>
</dbReference>
<comment type="subcellular location">
    <subcellularLocation>
        <location evidence="1 8">Cell membrane</location>
        <topology evidence="1 8">Multi-pass membrane protein</topology>
    </subcellularLocation>
</comment>
<protein>
    <recommendedName>
        <fullName evidence="8">Probable membrane transporter protein</fullName>
    </recommendedName>
</protein>
<accession>A0A4R1F2K2</accession>
<dbReference type="PANTHER" id="PTHR30269">
    <property type="entry name" value="TRANSMEMBRANE PROTEIN YFCA"/>
    <property type="match status" value="1"/>
</dbReference>
<evidence type="ECO:0000256" key="8">
    <source>
        <dbReference type="RuleBase" id="RU363041"/>
    </source>
</evidence>